<dbReference type="EMBL" id="GBRH01239189">
    <property type="protein sequence ID" value="JAD58706.1"/>
    <property type="molecule type" value="Transcribed_RNA"/>
</dbReference>
<name>A0A0A9B5S9_ARUDO</name>
<reference evidence="2" key="1">
    <citation type="submission" date="2014-09" db="EMBL/GenBank/DDBJ databases">
        <authorList>
            <person name="Magalhaes I.L.F."/>
            <person name="Oliveira U."/>
            <person name="Santos F.R."/>
            <person name="Vidigal T.H.D.A."/>
            <person name="Brescovit A.D."/>
            <person name="Santos A.J."/>
        </authorList>
    </citation>
    <scope>NUCLEOTIDE SEQUENCE</scope>
    <source>
        <tissue evidence="2">Shoot tissue taken approximately 20 cm above the soil surface</tissue>
    </source>
</reference>
<proteinExistence type="predicted"/>
<protein>
    <submittedName>
        <fullName evidence="2">Uncharacterized protein</fullName>
    </submittedName>
</protein>
<feature type="region of interest" description="Disordered" evidence="1">
    <location>
        <begin position="1"/>
        <end position="61"/>
    </location>
</feature>
<reference evidence="2" key="2">
    <citation type="journal article" date="2015" name="Data Brief">
        <title>Shoot transcriptome of the giant reed, Arundo donax.</title>
        <authorList>
            <person name="Barrero R.A."/>
            <person name="Guerrero F.D."/>
            <person name="Moolhuijzen P."/>
            <person name="Goolsby J.A."/>
            <person name="Tidwell J."/>
            <person name="Bellgard S.E."/>
            <person name="Bellgard M.I."/>
        </authorList>
    </citation>
    <scope>NUCLEOTIDE SEQUENCE</scope>
    <source>
        <tissue evidence="2">Shoot tissue taken approximately 20 cm above the soil surface</tissue>
    </source>
</reference>
<accession>A0A0A9B5S9</accession>
<organism evidence="2">
    <name type="scientific">Arundo donax</name>
    <name type="common">Giant reed</name>
    <name type="synonym">Donax arundinaceus</name>
    <dbReference type="NCBI Taxonomy" id="35708"/>
    <lineage>
        <taxon>Eukaryota</taxon>
        <taxon>Viridiplantae</taxon>
        <taxon>Streptophyta</taxon>
        <taxon>Embryophyta</taxon>
        <taxon>Tracheophyta</taxon>
        <taxon>Spermatophyta</taxon>
        <taxon>Magnoliopsida</taxon>
        <taxon>Liliopsida</taxon>
        <taxon>Poales</taxon>
        <taxon>Poaceae</taxon>
        <taxon>PACMAD clade</taxon>
        <taxon>Arundinoideae</taxon>
        <taxon>Arundineae</taxon>
        <taxon>Arundo</taxon>
    </lineage>
</organism>
<evidence type="ECO:0000256" key="1">
    <source>
        <dbReference type="SAM" id="MobiDB-lite"/>
    </source>
</evidence>
<dbReference type="AlphaFoldDB" id="A0A0A9B5S9"/>
<evidence type="ECO:0000313" key="2">
    <source>
        <dbReference type="EMBL" id="JAD58706.1"/>
    </source>
</evidence>
<sequence>MLRRRSRPRSTGTAGRWARGVVGGREWQGFGEDHEVQEEQEPPQHDHVAPLGQHPQECQAD</sequence>